<evidence type="ECO:0000256" key="1">
    <source>
        <dbReference type="SAM" id="Coils"/>
    </source>
</evidence>
<proteinExistence type="predicted"/>
<comment type="caution">
    <text evidence="3">The sequence shown here is derived from an EMBL/GenBank/DDBJ whole genome shotgun (WGS) entry which is preliminary data.</text>
</comment>
<dbReference type="GO" id="GO:0003700">
    <property type="term" value="F:DNA-binding transcription factor activity"/>
    <property type="evidence" value="ECO:0007669"/>
    <property type="project" value="InterPro"/>
</dbReference>
<feature type="coiled-coil region" evidence="1">
    <location>
        <begin position="240"/>
        <end position="295"/>
    </location>
</feature>
<dbReference type="AlphaFoldDB" id="A0AAP0DPA0"/>
<dbReference type="Gene3D" id="1.20.5.170">
    <property type="match status" value="1"/>
</dbReference>
<dbReference type="InterPro" id="IPR044759">
    <property type="entry name" value="bZIP_RF2"/>
</dbReference>
<accession>A0AAP0DPA0</accession>
<dbReference type="InterPro" id="IPR044797">
    <property type="entry name" value="At4g06598-like"/>
</dbReference>
<dbReference type="InterPro" id="IPR046347">
    <property type="entry name" value="bZIP_sf"/>
</dbReference>
<dbReference type="EMBL" id="JBCNJP010000006">
    <property type="protein sequence ID" value="KAK9078700.1"/>
    <property type="molecule type" value="Genomic_DNA"/>
</dbReference>
<dbReference type="GO" id="GO:0005634">
    <property type="term" value="C:nucleus"/>
    <property type="evidence" value="ECO:0007669"/>
    <property type="project" value="UniProtKB-ARBA"/>
</dbReference>
<dbReference type="SUPFAM" id="SSF57959">
    <property type="entry name" value="Leucine zipper domain"/>
    <property type="match status" value="1"/>
</dbReference>
<organism evidence="3 4">
    <name type="scientific">Deinandra increscens subsp. villosa</name>
    <dbReference type="NCBI Taxonomy" id="3103831"/>
    <lineage>
        <taxon>Eukaryota</taxon>
        <taxon>Viridiplantae</taxon>
        <taxon>Streptophyta</taxon>
        <taxon>Embryophyta</taxon>
        <taxon>Tracheophyta</taxon>
        <taxon>Spermatophyta</taxon>
        <taxon>Magnoliopsida</taxon>
        <taxon>eudicotyledons</taxon>
        <taxon>Gunneridae</taxon>
        <taxon>Pentapetalae</taxon>
        <taxon>asterids</taxon>
        <taxon>campanulids</taxon>
        <taxon>Asterales</taxon>
        <taxon>Asteraceae</taxon>
        <taxon>Asteroideae</taxon>
        <taxon>Heliantheae alliance</taxon>
        <taxon>Madieae</taxon>
        <taxon>Madiinae</taxon>
        <taxon>Deinandra</taxon>
    </lineage>
</organism>
<evidence type="ECO:0000313" key="3">
    <source>
        <dbReference type="EMBL" id="KAK9078700.1"/>
    </source>
</evidence>
<keyword evidence="4" id="KW-1185">Reference proteome</keyword>
<dbReference type="Proteomes" id="UP001408789">
    <property type="component" value="Unassembled WGS sequence"/>
</dbReference>
<reference evidence="3 4" key="1">
    <citation type="submission" date="2024-04" db="EMBL/GenBank/DDBJ databases">
        <title>The reference genome of an endangered Asteraceae, Deinandra increscens subsp. villosa, native to the Central Coast of California.</title>
        <authorList>
            <person name="Guilliams M."/>
            <person name="Hasenstab-Lehman K."/>
            <person name="Meyer R."/>
            <person name="Mcevoy S."/>
        </authorList>
    </citation>
    <scope>NUCLEOTIDE SEQUENCE [LARGE SCALE GENOMIC DNA]</scope>
    <source>
        <tissue evidence="3">Leaf</tissue>
    </source>
</reference>
<evidence type="ECO:0000256" key="2">
    <source>
        <dbReference type="SAM" id="MobiDB-lite"/>
    </source>
</evidence>
<feature type="compositionally biased region" description="Low complexity" evidence="2">
    <location>
        <begin position="66"/>
        <end position="76"/>
    </location>
</feature>
<gene>
    <name evidence="3" type="ORF">SSX86_002757</name>
</gene>
<dbReference type="PANTHER" id="PTHR46835:SF4">
    <property type="entry name" value="B-ZIP PROTEIN"/>
    <property type="match status" value="1"/>
</dbReference>
<dbReference type="PANTHER" id="PTHR46835">
    <property type="entry name" value="BASIC-LEUCINE ZIPPER (BZIP) TRANSCRIPTION FACTOR FAMILY PROTEIN-RELATED"/>
    <property type="match status" value="1"/>
</dbReference>
<sequence>MNDAMEASRMLLASPSQRVKRQRVTPLIAQLRIVSLSLPPSLPLDNRGKKSIMSRQPQLPPRCPISKSNSLDSPSSLTWNNNNEYSRSRHQKSVSQSFLEEQPEWLDDLLGDGDLGFKSKSHRRSASDSGTVLDELVKLPNLNTEKDDKTGATALDSGCVYGPNSPRSKDKASIQENAIVSALSEYASHGPVKYLNSDPFVSGFPQLDSVQDPAGEANMEAKPFKRHSAQRSRVRKLQYIAELERTVENFQNIVSELVVRVKSLAEQRVYLSIENKQLKQQLGRLQQEKFVSERQYQCMRDEVEGLKRNLAYSRNGSKVRTHLRSNSSGDVEKLNVEPSWHMIDLGKLHIN</sequence>
<dbReference type="CDD" id="cd14703">
    <property type="entry name" value="bZIP_plant_RF2"/>
    <property type="match status" value="1"/>
</dbReference>
<keyword evidence="1" id="KW-0175">Coiled coil</keyword>
<evidence type="ECO:0000313" key="4">
    <source>
        <dbReference type="Proteomes" id="UP001408789"/>
    </source>
</evidence>
<feature type="region of interest" description="Disordered" evidence="2">
    <location>
        <begin position="144"/>
        <end position="171"/>
    </location>
</feature>
<protein>
    <submittedName>
        <fullName evidence="3">Uncharacterized protein</fullName>
    </submittedName>
</protein>
<feature type="region of interest" description="Disordered" evidence="2">
    <location>
        <begin position="44"/>
        <end position="89"/>
    </location>
</feature>
<name>A0AAP0DPA0_9ASTR</name>